<gene>
    <name evidence="2" type="ORF">CA163_06720</name>
    <name evidence="3" type="ORF">EHC69_12570</name>
    <name evidence="4" type="ORF">FVP01_16100</name>
    <name evidence="1" type="ORF">I7278_01935</name>
</gene>
<dbReference type="EMBL" id="CP034298">
    <property type="protein sequence ID" value="QHH10129.1"/>
    <property type="molecule type" value="Genomic_DNA"/>
</dbReference>
<dbReference type="Proteomes" id="UP000214596">
    <property type="component" value="Unassembled WGS sequence"/>
</dbReference>
<dbReference type="EMBL" id="NIXT01000260">
    <property type="protein sequence ID" value="OXE33592.1"/>
    <property type="molecule type" value="Genomic_DNA"/>
</dbReference>
<proteinExistence type="predicted"/>
<reference evidence="3 7" key="3">
    <citation type="submission" date="2018-12" db="EMBL/GenBank/DDBJ databases">
        <title>Genomic insights into the evolutionary origins and pathogenicity of five Vibrio parahaemolyticus strains isolated from the shrimp with acute hepatopancreatic necrosis disease (AHPND).</title>
        <authorList>
            <person name="Yang Q."/>
            <person name="Dong X."/>
            <person name="Xie G."/>
            <person name="Fu S."/>
            <person name="Zou P."/>
            <person name="Sun J."/>
            <person name="Wang Y."/>
            <person name="Huang J."/>
        </authorList>
    </citation>
    <scope>NUCLEOTIDE SEQUENCE [LARGE SCALE GENOMIC DNA]</scope>
    <source>
        <strain evidence="3 7">20160303005-1</strain>
    </source>
</reference>
<dbReference type="EMBL" id="DACQKT010000001">
    <property type="protein sequence ID" value="HAS6675562.1"/>
    <property type="molecule type" value="Genomic_DNA"/>
</dbReference>
<dbReference type="OrthoDB" id="9863734at2"/>
<sequence>MVPLKLLFFKQFDYEHVAGFNHFLRLIKPFVSVVTALTIL</sequence>
<evidence type="ECO:0000313" key="4">
    <source>
        <dbReference type="EMBL" id="TXN15476.1"/>
    </source>
</evidence>
<dbReference type="Proteomes" id="UP000856022">
    <property type="component" value="Unassembled WGS sequence"/>
</dbReference>
<evidence type="ECO:0000313" key="7">
    <source>
        <dbReference type="Proteomes" id="UP000464718"/>
    </source>
</evidence>
<reference evidence="4 6" key="4">
    <citation type="submission" date="2019-08" db="EMBL/GenBank/DDBJ databases">
        <title>Emerging of two pre-pandemic pathogenic O4:KUT lineages of Vibrio parahaemolyticus in coastal eastern China.</title>
        <authorList>
            <person name="Yu H."/>
        </authorList>
    </citation>
    <scope>NUCLEOTIDE SEQUENCE [LARGE SCALE GENOMIC DNA]</scope>
    <source>
        <strain evidence="4 6">HZ17-383</strain>
    </source>
</reference>
<protein>
    <submittedName>
        <fullName evidence="2">Uncharacterized protein</fullName>
    </submittedName>
</protein>
<evidence type="ECO:0000313" key="3">
    <source>
        <dbReference type="EMBL" id="QHH10129.1"/>
    </source>
</evidence>
<evidence type="ECO:0000313" key="2">
    <source>
        <dbReference type="EMBL" id="OXE33592.1"/>
    </source>
</evidence>
<reference evidence="1" key="5">
    <citation type="submission" date="2019-12" db="EMBL/GenBank/DDBJ databases">
        <authorList>
            <consortium name="NCBI Pathogen Detection Project"/>
        </authorList>
    </citation>
    <scope>NUCLEOTIDE SEQUENCE</scope>
    <source>
        <strain evidence="1">1930</strain>
    </source>
</reference>
<dbReference type="AlphaFoldDB" id="A0A227JEW2"/>
<dbReference type="Proteomes" id="UP000464718">
    <property type="component" value="Chromosome i"/>
</dbReference>
<dbReference type="Proteomes" id="UP000321504">
    <property type="component" value="Unassembled WGS sequence"/>
</dbReference>
<name>A0A227JEW2_VIBPH</name>
<dbReference type="EMBL" id="VRMQ01000003">
    <property type="protein sequence ID" value="TXN15476.1"/>
    <property type="molecule type" value="Genomic_DNA"/>
</dbReference>
<evidence type="ECO:0000313" key="5">
    <source>
        <dbReference type="Proteomes" id="UP000214596"/>
    </source>
</evidence>
<reference evidence="2 5" key="1">
    <citation type="journal article" date="2017" name="Appl. Environ. Microbiol.">
        <title>Parallel evolution of two clades of a major Atlantic endemic Vibrio parahaemolyticus pathogen lineage by independent acquisition of related pathogenicity islands.</title>
        <authorList>
            <person name="Xu F."/>
            <person name="Gonzalez-Escalona N."/>
            <person name="Drees K.P."/>
            <person name="Sebra R.P."/>
            <person name="Cooper V.S."/>
            <person name="Jones S.H."/>
            <person name="Whistler C.A."/>
        </authorList>
    </citation>
    <scope>NUCLEOTIDE SEQUENCE [LARGE SCALE GENOMIC DNA]</scope>
    <source>
        <strain evidence="2 5">MAVP-3</strain>
    </source>
</reference>
<accession>A0A227JEW2</accession>
<evidence type="ECO:0000313" key="6">
    <source>
        <dbReference type="Proteomes" id="UP000321504"/>
    </source>
</evidence>
<reference evidence="1" key="2">
    <citation type="journal article" date="2018" name="Genome Biol.">
        <title>SKESA: strategic k-mer extension for scrupulous assemblies.</title>
        <authorList>
            <person name="Souvorov A."/>
            <person name="Agarwala R."/>
            <person name="Lipman D.J."/>
        </authorList>
    </citation>
    <scope>NUCLEOTIDE SEQUENCE</scope>
    <source>
        <strain evidence="1">1930</strain>
    </source>
</reference>
<evidence type="ECO:0000313" key="1">
    <source>
        <dbReference type="EMBL" id="HAS6675562.1"/>
    </source>
</evidence>
<organism evidence="2 5">
    <name type="scientific">Vibrio parahaemolyticus</name>
    <dbReference type="NCBI Taxonomy" id="670"/>
    <lineage>
        <taxon>Bacteria</taxon>
        <taxon>Pseudomonadati</taxon>
        <taxon>Pseudomonadota</taxon>
        <taxon>Gammaproteobacteria</taxon>
        <taxon>Vibrionales</taxon>
        <taxon>Vibrionaceae</taxon>
        <taxon>Vibrio</taxon>
    </lineage>
</organism>